<dbReference type="OrthoDB" id="10541465at2759"/>
<feature type="region of interest" description="Disordered" evidence="1">
    <location>
        <begin position="259"/>
        <end position="309"/>
    </location>
</feature>
<evidence type="ECO:0000256" key="1">
    <source>
        <dbReference type="SAM" id="MobiDB-lite"/>
    </source>
</evidence>
<feature type="transmembrane region" description="Helical" evidence="2">
    <location>
        <begin position="139"/>
        <end position="159"/>
    </location>
</feature>
<feature type="transmembrane region" description="Helical" evidence="2">
    <location>
        <begin position="98"/>
        <end position="119"/>
    </location>
</feature>
<keyword evidence="2" id="KW-0472">Membrane</keyword>
<dbReference type="EMBL" id="CCKQ01010553">
    <property type="protein sequence ID" value="CDW82081.1"/>
    <property type="molecule type" value="Genomic_DNA"/>
</dbReference>
<name>A0A078AJL5_STYLE</name>
<feature type="transmembrane region" description="Helical" evidence="2">
    <location>
        <begin position="12"/>
        <end position="29"/>
    </location>
</feature>
<dbReference type="AlphaFoldDB" id="A0A078AJL5"/>
<gene>
    <name evidence="3" type="primary">Contig14032.g14961</name>
    <name evidence="3" type="ORF">STYLEM_11108</name>
</gene>
<feature type="transmembrane region" description="Helical" evidence="2">
    <location>
        <begin position="59"/>
        <end position="86"/>
    </location>
</feature>
<evidence type="ECO:0000256" key="2">
    <source>
        <dbReference type="SAM" id="Phobius"/>
    </source>
</evidence>
<accession>A0A078AJL5</accession>
<protein>
    <submittedName>
        <fullName evidence="3">Uncharacterized protein</fullName>
    </submittedName>
</protein>
<keyword evidence="2" id="KW-0812">Transmembrane</keyword>
<proteinExistence type="predicted"/>
<feature type="compositionally biased region" description="Basic and acidic residues" evidence="1">
    <location>
        <begin position="263"/>
        <end position="284"/>
    </location>
</feature>
<dbReference type="Proteomes" id="UP000039865">
    <property type="component" value="Unassembled WGS sequence"/>
</dbReference>
<reference evidence="3 4" key="1">
    <citation type="submission" date="2014-06" db="EMBL/GenBank/DDBJ databases">
        <authorList>
            <person name="Swart Estienne"/>
        </authorList>
    </citation>
    <scope>NUCLEOTIDE SEQUENCE [LARGE SCALE GENOMIC DNA]</scope>
    <source>
        <strain evidence="3 4">130c</strain>
    </source>
</reference>
<evidence type="ECO:0000313" key="3">
    <source>
        <dbReference type="EMBL" id="CDW82081.1"/>
    </source>
</evidence>
<organism evidence="3 4">
    <name type="scientific">Stylonychia lemnae</name>
    <name type="common">Ciliate</name>
    <dbReference type="NCBI Taxonomy" id="5949"/>
    <lineage>
        <taxon>Eukaryota</taxon>
        <taxon>Sar</taxon>
        <taxon>Alveolata</taxon>
        <taxon>Ciliophora</taxon>
        <taxon>Intramacronucleata</taxon>
        <taxon>Spirotrichea</taxon>
        <taxon>Stichotrichia</taxon>
        <taxon>Sporadotrichida</taxon>
        <taxon>Oxytrichidae</taxon>
        <taxon>Stylonychinae</taxon>
        <taxon>Stylonychia</taxon>
    </lineage>
</organism>
<keyword evidence="4" id="KW-1185">Reference proteome</keyword>
<keyword evidence="2" id="KW-1133">Transmembrane helix</keyword>
<evidence type="ECO:0000313" key="4">
    <source>
        <dbReference type="Proteomes" id="UP000039865"/>
    </source>
</evidence>
<sequence>MVIKLRGLIQTIYASSGYLLQLSVLWFLATDHKAHRLGWNEIQKRSDPLVFHDCYQPQVLMRIIFTCYAINAAGLCFLLTLALAFMRDDQVESFAIKLFTYTYVVFGPVLLICSIYGIIFIKGLLFECEPQRITGTINFMDIFILMGCTVFSSMISLFFSMHQAVEMANVSLRDETSVFYRIFVKYLGYKRRLMREEQQRMAQYQQQQEQQEQNQLLNAQNSRPQDYQAINDREQDIADRRIAPSAQIERIGGVFNESSLISEEEKQQNDSKEFDYYEDDERHSAANYERSSLDERETRATYAPSTHRQ</sequence>
<dbReference type="InParanoid" id="A0A078AJL5"/>